<name>G0USR5_TRYCI</name>
<reference evidence="1" key="1">
    <citation type="journal article" date="2012" name="Proc. Natl. Acad. Sci. U.S.A.">
        <title>Antigenic diversity is generated by distinct evolutionary mechanisms in African trypanosome species.</title>
        <authorList>
            <person name="Jackson A.P."/>
            <person name="Berry A."/>
            <person name="Aslett M."/>
            <person name="Allison H.C."/>
            <person name="Burton P."/>
            <person name="Vavrova-Anderson J."/>
            <person name="Brown R."/>
            <person name="Browne H."/>
            <person name="Corton N."/>
            <person name="Hauser H."/>
            <person name="Gamble J."/>
            <person name="Gilderthorp R."/>
            <person name="Marcello L."/>
            <person name="McQuillan J."/>
            <person name="Otto T.D."/>
            <person name="Quail M.A."/>
            <person name="Sanders M.J."/>
            <person name="van Tonder A."/>
            <person name="Ginger M.L."/>
            <person name="Field M.C."/>
            <person name="Barry J.D."/>
            <person name="Hertz-Fowler C."/>
            <person name="Berriman M."/>
        </authorList>
    </citation>
    <scope>NUCLEOTIDE SEQUENCE</scope>
    <source>
        <strain evidence="1">IL3000</strain>
    </source>
</reference>
<evidence type="ECO:0000313" key="1">
    <source>
        <dbReference type="EMBL" id="CCC92428.1"/>
    </source>
</evidence>
<protein>
    <submittedName>
        <fullName evidence="1">Uncharacterized protein</fullName>
    </submittedName>
</protein>
<organism evidence="1">
    <name type="scientific">Trypanosoma congolense (strain IL3000)</name>
    <dbReference type="NCBI Taxonomy" id="1068625"/>
    <lineage>
        <taxon>Eukaryota</taxon>
        <taxon>Discoba</taxon>
        <taxon>Euglenozoa</taxon>
        <taxon>Kinetoplastea</taxon>
        <taxon>Metakinetoplastina</taxon>
        <taxon>Trypanosomatida</taxon>
        <taxon>Trypanosomatidae</taxon>
        <taxon>Trypanosoma</taxon>
        <taxon>Nannomonas</taxon>
    </lineage>
</organism>
<dbReference type="AlphaFoldDB" id="G0USR5"/>
<dbReference type="VEuPathDB" id="TriTrypDB:TcIL3000_8_6550"/>
<gene>
    <name evidence="1" type="ORF">TCIL3000_8_6550</name>
</gene>
<dbReference type="EMBL" id="HE575321">
    <property type="protein sequence ID" value="CCC92428.1"/>
    <property type="molecule type" value="Genomic_DNA"/>
</dbReference>
<proteinExistence type="predicted"/>
<accession>G0USR5</accession>
<sequence length="518" mass="54707">MADVVADIAHRELEAVLCRATKVQSELRQRAAVAGDRARCRQALTRVDDLVASARADIIRRCRAIQQGRVRLLQTLRHTAGALSVGGIHNLCGRSNTAAVLSIIDDAVRAEQSLACWRQPPLSAAAWRELLNGKLVDHSALERFFNPCESQATGDGDGTKAWISVPCVCSIGEYCRRAEPTALTVADGSGDAASGAVGGGGGGRLWRGRIGGGSGLARCAEEEDPGEGGLGDIGDCMIKESKVTLAILSAAASEIDELMRCVGDEGGESVDSGSDCAGVEDDAREKVSEEARLHACIEIAAKVTAYTQAIKSLTVGEDGVLFDGVVSINATIASPMDLCSSATVPRAHEVPLEALVLPPMDSLFYCIAYTIGAAIMEDDRKERQLGANILTVDSTCAPEHNCGNAVCAGHDGNREVGVRTISHDGEEHNNGVRATGWRKDWELWLQQDSRFGSGFLGPRLLRYLVEYVFCAPGIATSRAGAVVVAPAVMRQWLSMACGTSAGQEGSVDAMMALFQGPK</sequence>